<sequence length="349" mass="37706">MTPVVVCVPGDLHLTAAGQPNHRAAEWAVDEIERLIKPDLVQFIGDNVQDGTADQYALFRGLTAKLTRPWHALVGDHDAQRDPTAADFRRHVGDPCGSLRLGGFRFLRLNTQEAHPVGLSTTQLDWLSRELAAATAAGERVVIFQHNYPFQIWEDFAGPGIDTWRGMVHGHGVHAVLSGHTHYWQLANDGRNVFAATRSIGDPEGGPPGYTVAYFHGDDFAATFRSVNDRGPLVLVTRPRDALLATRPAHVVRGAADVRARVWSAEPLAQVIVRVESEKPVPLTPVGPLDWSGPLAGDQLGKGVHRLVVRATDAAGAVGEHVVEVAVDSTGRYTAVPGVRPVVTATDFC</sequence>
<dbReference type="PANTHER" id="PTHR43143">
    <property type="entry name" value="METALLOPHOSPHOESTERASE, CALCINEURIN SUPERFAMILY"/>
    <property type="match status" value="1"/>
</dbReference>
<dbReference type="GO" id="GO:0004115">
    <property type="term" value="F:3',5'-cyclic-AMP phosphodiesterase activity"/>
    <property type="evidence" value="ECO:0007669"/>
    <property type="project" value="UniProtKB-EC"/>
</dbReference>
<keyword evidence="3" id="KW-1185">Reference proteome</keyword>
<dbReference type="AlphaFoldDB" id="A0A5C1AHM2"/>
<proteinExistence type="predicted"/>
<evidence type="ECO:0000259" key="1">
    <source>
        <dbReference type="Pfam" id="PF00149"/>
    </source>
</evidence>
<dbReference type="KEGG" id="lrs:PX52LOC_04485"/>
<feature type="domain" description="Calcineurin-like phosphoesterase" evidence="1">
    <location>
        <begin position="9"/>
        <end position="182"/>
    </location>
</feature>
<dbReference type="Proteomes" id="UP000324974">
    <property type="component" value="Chromosome"/>
</dbReference>
<dbReference type="EC" id="3.1.4.53" evidence="2"/>
<evidence type="ECO:0000313" key="2">
    <source>
        <dbReference type="EMBL" id="QEL17496.1"/>
    </source>
</evidence>
<dbReference type="OrthoDB" id="9816081at2"/>
<keyword evidence="2" id="KW-0378">Hydrolase</keyword>
<dbReference type="RefSeq" id="WP_149112097.1">
    <property type="nucleotide sequence ID" value="NZ_CP042425.1"/>
</dbReference>
<dbReference type="InterPro" id="IPR029052">
    <property type="entry name" value="Metallo-depent_PP-like"/>
</dbReference>
<dbReference type="EMBL" id="CP042425">
    <property type="protein sequence ID" value="QEL17496.1"/>
    <property type="molecule type" value="Genomic_DNA"/>
</dbReference>
<dbReference type="SUPFAM" id="SSF56300">
    <property type="entry name" value="Metallo-dependent phosphatases"/>
    <property type="match status" value="1"/>
</dbReference>
<gene>
    <name evidence="2" type="primary">cpdA_1</name>
    <name evidence="2" type="ORF">PX52LOC_04485</name>
</gene>
<evidence type="ECO:0000313" key="3">
    <source>
        <dbReference type="Proteomes" id="UP000324974"/>
    </source>
</evidence>
<dbReference type="InterPro" id="IPR051918">
    <property type="entry name" value="STPP_CPPED1"/>
</dbReference>
<accession>A0A5C1AHM2</accession>
<dbReference type="InterPro" id="IPR004843">
    <property type="entry name" value="Calcineurin-like_PHP"/>
</dbReference>
<reference evidence="3" key="1">
    <citation type="submission" date="2019-08" db="EMBL/GenBank/DDBJ databases">
        <title>Limnoglobus roseus gen. nov., sp. nov., a novel freshwater planctomycete with a giant genome from the family Gemmataceae.</title>
        <authorList>
            <person name="Kulichevskaya I.S."/>
            <person name="Naumoff D.G."/>
            <person name="Miroshnikov K."/>
            <person name="Ivanova A."/>
            <person name="Philippov D.A."/>
            <person name="Hakobyan A."/>
            <person name="Rijpstra I.C."/>
            <person name="Sinninghe Damste J.S."/>
            <person name="Liesack W."/>
            <person name="Dedysh S.N."/>
        </authorList>
    </citation>
    <scope>NUCLEOTIDE SEQUENCE [LARGE SCALE GENOMIC DNA]</scope>
    <source>
        <strain evidence="3">PX52</strain>
    </source>
</reference>
<name>A0A5C1AHM2_9BACT</name>
<dbReference type="Pfam" id="PF00149">
    <property type="entry name" value="Metallophos"/>
    <property type="match status" value="1"/>
</dbReference>
<dbReference type="PANTHER" id="PTHR43143:SF1">
    <property type="entry name" value="SERINE_THREONINE-PROTEIN PHOSPHATASE CPPED1"/>
    <property type="match status" value="1"/>
</dbReference>
<dbReference type="Gene3D" id="3.60.21.10">
    <property type="match status" value="1"/>
</dbReference>
<protein>
    <submittedName>
        <fullName evidence="2">3',5'-cyclic adenosine monophosphate phosphodiesterase CpdA</fullName>
        <ecNumber evidence="2">3.1.4.53</ecNumber>
    </submittedName>
</protein>
<organism evidence="2 3">
    <name type="scientific">Limnoglobus roseus</name>
    <dbReference type="NCBI Taxonomy" id="2598579"/>
    <lineage>
        <taxon>Bacteria</taxon>
        <taxon>Pseudomonadati</taxon>
        <taxon>Planctomycetota</taxon>
        <taxon>Planctomycetia</taxon>
        <taxon>Gemmatales</taxon>
        <taxon>Gemmataceae</taxon>
        <taxon>Limnoglobus</taxon>
    </lineage>
</organism>